<evidence type="ECO:0000313" key="1">
    <source>
        <dbReference type="EMBL" id="SFA44764.1"/>
    </source>
</evidence>
<accession>A0A1I0SZ22</accession>
<organism evidence="1 2">
    <name type="scientific">Pedobacter suwonensis</name>
    <dbReference type="NCBI Taxonomy" id="332999"/>
    <lineage>
        <taxon>Bacteria</taxon>
        <taxon>Pseudomonadati</taxon>
        <taxon>Bacteroidota</taxon>
        <taxon>Sphingobacteriia</taxon>
        <taxon>Sphingobacteriales</taxon>
        <taxon>Sphingobacteriaceae</taxon>
        <taxon>Pedobacter</taxon>
    </lineage>
</organism>
<dbReference type="Proteomes" id="UP000198836">
    <property type="component" value="Unassembled WGS sequence"/>
</dbReference>
<dbReference type="RefSeq" id="WP_090981778.1">
    <property type="nucleotide sequence ID" value="NZ_FOJM01000004.1"/>
</dbReference>
<dbReference type="Pfam" id="PF10884">
    <property type="entry name" value="DUF2683"/>
    <property type="match status" value="1"/>
</dbReference>
<reference evidence="2" key="1">
    <citation type="submission" date="2016-10" db="EMBL/GenBank/DDBJ databases">
        <authorList>
            <person name="Varghese N."/>
            <person name="Submissions S."/>
        </authorList>
    </citation>
    <scope>NUCLEOTIDE SEQUENCE [LARGE SCALE GENOMIC DNA]</scope>
    <source>
        <strain evidence="2">DSM 18130</strain>
    </source>
</reference>
<keyword evidence="2" id="KW-1185">Reference proteome</keyword>
<dbReference type="STRING" id="332999.SAMN04488511_104189"/>
<dbReference type="EMBL" id="FOJM01000004">
    <property type="protein sequence ID" value="SFA44764.1"/>
    <property type="molecule type" value="Genomic_DNA"/>
</dbReference>
<sequence length="67" mass="7462">MDALIVYPENKEQLTALKAVIKAMKITFEQKSEVIPQAVKEGIKESLQQADSGDLIPYNGIREMIGK</sequence>
<gene>
    <name evidence="1" type="ORF">SAMN04488511_104189</name>
</gene>
<dbReference type="OrthoDB" id="827255at2"/>
<name>A0A1I0SZ22_9SPHI</name>
<protein>
    <submittedName>
        <fullName evidence="1">Uncharacterized protein</fullName>
    </submittedName>
</protein>
<proteinExistence type="predicted"/>
<dbReference type="AlphaFoldDB" id="A0A1I0SZ22"/>
<evidence type="ECO:0000313" key="2">
    <source>
        <dbReference type="Proteomes" id="UP000198836"/>
    </source>
</evidence>
<dbReference type="InterPro" id="IPR020271">
    <property type="entry name" value="Uncharacterised_MJ1172"/>
</dbReference>